<evidence type="ECO:0000313" key="3">
    <source>
        <dbReference type="Proteomes" id="UP001055247"/>
    </source>
</evidence>
<evidence type="ECO:0000313" key="2">
    <source>
        <dbReference type="EMBL" id="GJD90689.1"/>
    </source>
</evidence>
<dbReference type="InterPro" id="IPR001853">
    <property type="entry name" value="DSBA-like_thioredoxin_dom"/>
</dbReference>
<dbReference type="InterPro" id="IPR013766">
    <property type="entry name" value="Thioredoxin_domain"/>
</dbReference>
<keyword evidence="3" id="KW-1185">Reference proteome</keyword>
<name>A0AAV4ZRY8_9HYPH</name>
<reference evidence="2" key="1">
    <citation type="journal article" date="2016" name="Front. Microbiol.">
        <title>Genome Sequence of the Piezophilic, Mesophilic Sulfate-Reducing Bacterium Desulfovibrio indicus J2T.</title>
        <authorList>
            <person name="Cao J."/>
            <person name="Maignien L."/>
            <person name="Shao Z."/>
            <person name="Alain K."/>
            <person name="Jebbar M."/>
        </authorList>
    </citation>
    <scope>NUCLEOTIDE SEQUENCE</scope>
    <source>
        <strain evidence="2">DSM 16372</strain>
    </source>
</reference>
<reference evidence="2" key="2">
    <citation type="submission" date="2021-08" db="EMBL/GenBank/DDBJ databases">
        <authorList>
            <person name="Tani A."/>
            <person name="Ola A."/>
            <person name="Ogura Y."/>
            <person name="Katsura K."/>
            <person name="Hayashi T."/>
        </authorList>
    </citation>
    <scope>NUCLEOTIDE SEQUENCE</scope>
    <source>
        <strain evidence="2">DSM 16372</strain>
    </source>
</reference>
<dbReference type="Gene3D" id="3.40.30.10">
    <property type="entry name" value="Glutaredoxin"/>
    <property type="match status" value="1"/>
</dbReference>
<dbReference type="EMBL" id="BPQO01000020">
    <property type="protein sequence ID" value="GJD90689.1"/>
    <property type="molecule type" value="Genomic_DNA"/>
</dbReference>
<organism evidence="2 3">
    <name type="scientific">Methylobacterium hispanicum</name>
    <dbReference type="NCBI Taxonomy" id="270350"/>
    <lineage>
        <taxon>Bacteria</taxon>
        <taxon>Pseudomonadati</taxon>
        <taxon>Pseudomonadota</taxon>
        <taxon>Alphaproteobacteria</taxon>
        <taxon>Hyphomicrobiales</taxon>
        <taxon>Methylobacteriaceae</taxon>
        <taxon>Methylobacterium</taxon>
    </lineage>
</organism>
<feature type="domain" description="Thioredoxin" evidence="1">
    <location>
        <begin position="113"/>
        <end position="304"/>
    </location>
</feature>
<sequence length="306" mass="32811">MVASYRSFEISMTRSRRARTGLSASTVASLALGAGLVLVGPFLPSSAALGGAVPALAAGESFETLVRREVERQIPAVVREIVEKASPIAIEKWVRENPDKVAEALSAMIQKNQKAQADEADARVHALDESLFHAEIVPVLGNPAGRVEIVYFFDVNCGFCKMMEPRLAKLAAENPDVKIVHREVGILGAGSDYAAHFNAGIWTLARDKYPGIHAKLMARKQPLRTKEEVEAFMTQELGAAATARIREAVLREGDPLYGIVTTNSNLAVGAGVQGTPFVYVRDGGMFRGAVDDKALSDAVAKARAAR</sequence>
<protein>
    <recommendedName>
        <fullName evidence="1">Thioredoxin domain-containing protein</fullName>
    </recommendedName>
</protein>
<dbReference type="Proteomes" id="UP001055247">
    <property type="component" value="Unassembled WGS sequence"/>
</dbReference>
<proteinExistence type="predicted"/>
<dbReference type="Pfam" id="PF01323">
    <property type="entry name" value="DSBA"/>
    <property type="match status" value="1"/>
</dbReference>
<dbReference type="AlphaFoldDB" id="A0AAV4ZRY8"/>
<accession>A0AAV4ZRY8</accession>
<evidence type="ECO:0000259" key="1">
    <source>
        <dbReference type="PROSITE" id="PS51352"/>
    </source>
</evidence>
<comment type="caution">
    <text evidence="2">The sequence shown here is derived from an EMBL/GenBank/DDBJ whole genome shotgun (WGS) entry which is preliminary data.</text>
</comment>
<gene>
    <name evidence="2" type="ORF">BHAOGJBA_4231</name>
</gene>
<dbReference type="SUPFAM" id="SSF52833">
    <property type="entry name" value="Thioredoxin-like"/>
    <property type="match status" value="1"/>
</dbReference>
<dbReference type="InterPro" id="IPR036249">
    <property type="entry name" value="Thioredoxin-like_sf"/>
</dbReference>
<dbReference type="PROSITE" id="PS51352">
    <property type="entry name" value="THIOREDOXIN_2"/>
    <property type="match status" value="1"/>
</dbReference>
<dbReference type="GO" id="GO:0016491">
    <property type="term" value="F:oxidoreductase activity"/>
    <property type="evidence" value="ECO:0007669"/>
    <property type="project" value="InterPro"/>
</dbReference>